<dbReference type="AlphaFoldDB" id="A0A6H5HNE2"/>
<feature type="non-terminal residue" evidence="2">
    <location>
        <position position="58"/>
    </location>
</feature>
<keyword evidence="1" id="KW-0472">Membrane</keyword>
<reference evidence="2 3" key="1">
    <citation type="submission" date="2020-02" db="EMBL/GenBank/DDBJ databases">
        <authorList>
            <person name="Ferguson B K."/>
        </authorList>
    </citation>
    <scope>NUCLEOTIDE SEQUENCE [LARGE SCALE GENOMIC DNA]</scope>
</reference>
<protein>
    <submittedName>
        <fullName evidence="2">Uncharacterized protein</fullName>
    </submittedName>
</protein>
<sequence>MSRKRRNPASLDGSTAQILTIQLISLLYQKLRLTRFYTFTIYIEVFYVQIVCITCFTF</sequence>
<feature type="non-terminal residue" evidence="2">
    <location>
        <position position="1"/>
    </location>
</feature>
<evidence type="ECO:0000313" key="3">
    <source>
        <dbReference type="Proteomes" id="UP000479000"/>
    </source>
</evidence>
<proteinExistence type="predicted"/>
<feature type="transmembrane region" description="Helical" evidence="1">
    <location>
        <begin position="36"/>
        <end position="56"/>
    </location>
</feature>
<keyword evidence="1" id="KW-1133">Transmembrane helix</keyword>
<name>A0A6H5HNE2_9HEMI</name>
<accession>A0A6H5HNE2</accession>
<organism evidence="2 3">
    <name type="scientific">Nesidiocoris tenuis</name>
    <dbReference type="NCBI Taxonomy" id="355587"/>
    <lineage>
        <taxon>Eukaryota</taxon>
        <taxon>Metazoa</taxon>
        <taxon>Ecdysozoa</taxon>
        <taxon>Arthropoda</taxon>
        <taxon>Hexapoda</taxon>
        <taxon>Insecta</taxon>
        <taxon>Pterygota</taxon>
        <taxon>Neoptera</taxon>
        <taxon>Paraneoptera</taxon>
        <taxon>Hemiptera</taxon>
        <taxon>Heteroptera</taxon>
        <taxon>Panheteroptera</taxon>
        <taxon>Cimicomorpha</taxon>
        <taxon>Miridae</taxon>
        <taxon>Dicyphina</taxon>
        <taxon>Nesidiocoris</taxon>
    </lineage>
</organism>
<dbReference type="EMBL" id="CADCXU010032882">
    <property type="protein sequence ID" value="CAB0018460.1"/>
    <property type="molecule type" value="Genomic_DNA"/>
</dbReference>
<evidence type="ECO:0000313" key="2">
    <source>
        <dbReference type="EMBL" id="CAB0018460.1"/>
    </source>
</evidence>
<gene>
    <name evidence="2" type="ORF">NTEN_LOCUS22338</name>
</gene>
<keyword evidence="3" id="KW-1185">Reference proteome</keyword>
<dbReference type="Proteomes" id="UP000479000">
    <property type="component" value="Unassembled WGS sequence"/>
</dbReference>
<keyword evidence="1" id="KW-0812">Transmembrane</keyword>
<evidence type="ECO:0000256" key="1">
    <source>
        <dbReference type="SAM" id="Phobius"/>
    </source>
</evidence>